<protein>
    <submittedName>
        <fullName evidence="1">Uncharacterized protein</fullName>
    </submittedName>
</protein>
<keyword evidence="2" id="KW-1185">Reference proteome</keyword>
<name>A0A822ZY01_NELNU</name>
<proteinExistence type="predicted"/>
<reference evidence="1 2" key="1">
    <citation type="journal article" date="2020" name="Mol. Biol. Evol.">
        <title>Distinct Expression and Methylation Patterns for Genes with Different Fates following a Single Whole-Genome Duplication in Flowering Plants.</title>
        <authorList>
            <person name="Shi T."/>
            <person name="Rahmani R.S."/>
            <person name="Gugger P.F."/>
            <person name="Wang M."/>
            <person name="Li H."/>
            <person name="Zhang Y."/>
            <person name="Li Z."/>
            <person name="Wang Q."/>
            <person name="Van de Peer Y."/>
            <person name="Marchal K."/>
            <person name="Chen J."/>
        </authorList>
    </citation>
    <scope>NUCLEOTIDE SEQUENCE [LARGE SCALE GENOMIC DNA]</scope>
    <source>
        <tissue evidence="1">Leaf</tissue>
    </source>
</reference>
<dbReference type="EMBL" id="DUZY01000008">
    <property type="protein sequence ID" value="DAD48049.1"/>
    <property type="molecule type" value="Genomic_DNA"/>
</dbReference>
<accession>A0A822ZY01</accession>
<evidence type="ECO:0000313" key="2">
    <source>
        <dbReference type="Proteomes" id="UP000607653"/>
    </source>
</evidence>
<gene>
    <name evidence="1" type="ORF">HUJ06_017986</name>
</gene>
<organism evidence="1 2">
    <name type="scientific">Nelumbo nucifera</name>
    <name type="common">Sacred lotus</name>
    <dbReference type="NCBI Taxonomy" id="4432"/>
    <lineage>
        <taxon>Eukaryota</taxon>
        <taxon>Viridiplantae</taxon>
        <taxon>Streptophyta</taxon>
        <taxon>Embryophyta</taxon>
        <taxon>Tracheophyta</taxon>
        <taxon>Spermatophyta</taxon>
        <taxon>Magnoliopsida</taxon>
        <taxon>Proteales</taxon>
        <taxon>Nelumbonaceae</taxon>
        <taxon>Nelumbo</taxon>
    </lineage>
</organism>
<sequence length="78" mass="8695">MSPIVFITIHRSKDPFDISQATGLGSNQEYNYHNELRIITWTWVCLMLVLTLICQSSRVMGSSGSWAKSVTVQGPVHG</sequence>
<dbReference type="Proteomes" id="UP000607653">
    <property type="component" value="Unassembled WGS sequence"/>
</dbReference>
<dbReference type="AlphaFoldDB" id="A0A822ZY01"/>
<comment type="caution">
    <text evidence="1">The sequence shown here is derived from an EMBL/GenBank/DDBJ whole genome shotgun (WGS) entry which is preliminary data.</text>
</comment>
<evidence type="ECO:0000313" key="1">
    <source>
        <dbReference type="EMBL" id="DAD48049.1"/>
    </source>
</evidence>